<keyword evidence="2" id="KW-1185">Reference proteome</keyword>
<sequence length="84" mass="9765">MRNIVLDCEAEIEDLLCFELKSYFTPNNDGVNDYWIIDAPVNCYFNIFIFDRYGKLLKMLTPKNNSWDGTYKGVNMPLVMTIGV</sequence>
<dbReference type="Proteomes" id="UP000032361">
    <property type="component" value="Unassembled WGS sequence"/>
</dbReference>
<reference evidence="1 2" key="1">
    <citation type="journal article" date="2015" name="Antonie Van Leeuwenhoek">
        <title>Tamlana nanhaiensis sp. nov., isolated from surface seawater collected from the South China Sea.</title>
        <authorList>
            <person name="Liu X."/>
            <person name="Lai Q."/>
            <person name="Du Y."/>
            <person name="Li G."/>
            <person name="Sun F."/>
            <person name="Shao Z."/>
        </authorList>
    </citation>
    <scope>NUCLEOTIDE SEQUENCE [LARGE SCALE GENOMIC DNA]</scope>
    <source>
        <strain evidence="1 2">FHC16</strain>
    </source>
</reference>
<evidence type="ECO:0000313" key="1">
    <source>
        <dbReference type="EMBL" id="KJD31527.1"/>
    </source>
</evidence>
<protein>
    <submittedName>
        <fullName evidence="1">Uncharacterized protein</fullName>
    </submittedName>
</protein>
<comment type="caution">
    <text evidence="1">The sequence shown here is derived from an EMBL/GenBank/DDBJ whole genome shotgun (WGS) entry which is preliminary data.</text>
</comment>
<accession>A0A0D7W0Z8</accession>
<dbReference type="OrthoDB" id="9765926at2"/>
<dbReference type="InterPro" id="IPR026341">
    <property type="entry name" value="T9SS_type_B"/>
</dbReference>
<organism evidence="1 2">
    <name type="scientific">Neotamlana nanhaiensis</name>
    <dbReference type="NCBI Taxonomy" id="1382798"/>
    <lineage>
        <taxon>Bacteria</taxon>
        <taxon>Pseudomonadati</taxon>
        <taxon>Bacteroidota</taxon>
        <taxon>Flavobacteriia</taxon>
        <taxon>Flavobacteriales</taxon>
        <taxon>Flavobacteriaceae</taxon>
        <taxon>Neotamlana</taxon>
    </lineage>
</organism>
<dbReference type="STRING" id="1382798.PK35_14045"/>
<dbReference type="NCBIfam" id="TIGR04131">
    <property type="entry name" value="Bac_Flav_CTERM"/>
    <property type="match status" value="1"/>
</dbReference>
<gene>
    <name evidence="1" type="ORF">PK35_14045</name>
</gene>
<dbReference type="PATRIC" id="fig|1382798.3.peg.1372"/>
<evidence type="ECO:0000313" key="2">
    <source>
        <dbReference type="Proteomes" id="UP000032361"/>
    </source>
</evidence>
<dbReference type="EMBL" id="JTDV01000014">
    <property type="protein sequence ID" value="KJD31527.1"/>
    <property type="molecule type" value="Genomic_DNA"/>
</dbReference>
<dbReference type="AlphaFoldDB" id="A0A0D7W0Z8"/>
<proteinExistence type="predicted"/>
<name>A0A0D7W0Z8_9FLAO</name>
<dbReference type="RefSeq" id="WP_044627200.1">
    <property type="nucleotide sequence ID" value="NZ_JTDV01000014.1"/>
</dbReference>
<dbReference type="Pfam" id="PF13585">
    <property type="entry name" value="CHU_C"/>
    <property type="match status" value="1"/>
</dbReference>